<protein>
    <submittedName>
        <fullName evidence="2">Uncharacterized protein</fullName>
    </submittedName>
</protein>
<evidence type="ECO:0000313" key="2">
    <source>
        <dbReference type="EMBL" id="AWN40975.1"/>
    </source>
</evidence>
<sequence length="121" mass="12896">MAGRANAAARRASLMLGLFLLACPGAPAADLIWGPPPYPADPPAPRYFPRGDGSEEAVVLVRPRPRPVGCLPRRVPVPTNAPDDPSYVGSAYGLSRPSYYGLTPPLGIDDPYGRPLLPYCR</sequence>
<dbReference type="RefSeq" id="WP_109889583.1">
    <property type="nucleotide sequence ID" value="NZ_CP029550.1"/>
</dbReference>
<accession>A0A2U8W4D9</accession>
<feature type="chain" id="PRO_5015841539" evidence="1">
    <location>
        <begin position="29"/>
        <end position="121"/>
    </location>
</feature>
<dbReference type="PROSITE" id="PS51257">
    <property type="entry name" value="PROKAR_LIPOPROTEIN"/>
    <property type="match status" value="1"/>
</dbReference>
<dbReference type="Proteomes" id="UP000245926">
    <property type="component" value="Chromosome"/>
</dbReference>
<organism evidence="2 3">
    <name type="scientific">Methylobacterium durans</name>
    <dbReference type="NCBI Taxonomy" id="2202825"/>
    <lineage>
        <taxon>Bacteria</taxon>
        <taxon>Pseudomonadati</taxon>
        <taxon>Pseudomonadota</taxon>
        <taxon>Alphaproteobacteria</taxon>
        <taxon>Hyphomicrobiales</taxon>
        <taxon>Methylobacteriaceae</taxon>
        <taxon>Methylobacterium</taxon>
    </lineage>
</organism>
<dbReference type="OrthoDB" id="7998243at2"/>
<keyword evidence="3" id="KW-1185">Reference proteome</keyword>
<dbReference type="AlphaFoldDB" id="A0A2U8W4D9"/>
<dbReference type="KEGG" id="mets:DK389_11140"/>
<evidence type="ECO:0000313" key="3">
    <source>
        <dbReference type="Proteomes" id="UP000245926"/>
    </source>
</evidence>
<feature type="signal peptide" evidence="1">
    <location>
        <begin position="1"/>
        <end position="28"/>
    </location>
</feature>
<evidence type="ECO:0000256" key="1">
    <source>
        <dbReference type="SAM" id="SignalP"/>
    </source>
</evidence>
<reference evidence="3" key="1">
    <citation type="submission" date="2018-05" db="EMBL/GenBank/DDBJ databases">
        <title>Complete Genome Sequence of Methylobacterium sp. 17SD2-17.</title>
        <authorList>
            <person name="Srinivasan S."/>
        </authorList>
    </citation>
    <scope>NUCLEOTIDE SEQUENCE [LARGE SCALE GENOMIC DNA]</scope>
    <source>
        <strain evidence="3">17SD2-17</strain>
    </source>
</reference>
<name>A0A2U8W4D9_9HYPH</name>
<dbReference type="EMBL" id="CP029550">
    <property type="protein sequence ID" value="AWN40975.1"/>
    <property type="molecule type" value="Genomic_DNA"/>
</dbReference>
<keyword evidence="1" id="KW-0732">Signal</keyword>
<gene>
    <name evidence="2" type="ORF">DK389_11140</name>
</gene>
<proteinExistence type="predicted"/>